<dbReference type="GO" id="GO:0009435">
    <property type="term" value="P:NAD+ biosynthetic process"/>
    <property type="evidence" value="ECO:0007669"/>
    <property type="project" value="UniProtKB-UniPathway"/>
</dbReference>
<evidence type="ECO:0000256" key="2">
    <source>
        <dbReference type="ARBA" id="ARBA00022598"/>
    </source>
</evidence>
<dbReference type="GO" id="GO:0005524">
    <property type="term" value="F:ATP binding"/>
    <property type="evidence" value="ECO:0007669"/>
    <property type="project" value="UniProtKB-KW"/>
</dbReference>
<dbReference type="Gene3D" id="3.40.50.620">
    <property type="entry name" value="HUPs"/>
    <property type="match status" value="1"/>
</dbReference>
<dbReference type="UniPathway" id="UPA00253"/>
<keyword evidence="2" id="KW-0436">Ligase</keyword>
<evidence type="ECO:0000256" key="1">
    <source>
        <dbReference type="ARBA" id="ARBA00004790"/>
    </source>
</evidence>
<sequence>MSLSNQFGSLVLTTGNKSETAVGYATLYGDTAGGFAVIKDVLKTMVYKLAKHINKIAGRQIIPADVITRPPSAELRPGQKDSDALPDYDLLDKILKGYVEEDKSPQKLVESGLPKNVVHSVIRMVDRNEYKRRLSPPGVKITPKAFGKDRRLPITNRYSSCDDTT</sequence>
<dbReference type="NCBIfam" id="TIGR00552">
    <property type="entry name" value="nadE"/>
    <property type="match status" value="1"/>
</dbReference>
<dbReference type="GO" id="GO:0005737">
    <property type="term" value="C:cytoplasm"/>
    <property type="evidence" value="ECO:0007669"/>
    <property type="project" value="InterPro"/>
</dbReference>
<comment type="caution">
    <text evidence="7">The sequence shown here is derived from an EMBL/GenBank/DDBJ whole genome shotgun (WGS) entry which is preliminary data.</text>
</comment>
<dbReference type="GO" id="GO:0003952">
    <property type="term" value="F:NAD+ synthase (glutamine-hydrolyzing) activity"/>
    <property type="evidence" value="ECO:0007669"/>
    <property type="project" value="InterPro"/>
</dbReference>
<evidence type="ECO:0000256" key="4">
    <source>
        <dbReference type="ARBA" id="ARBA00022840"/>
    </source>
</evidence>
<keyword evidence="4" id="KW-0067">ATP-binding</keyword>
<dbReference type="EMBL" id="BARW01023104">
    <property type="protein sequence ID" value="GAI91832.1"/>
    <property type="molecule type" value="Genomic_DNA"/>
</dbReference>
<dbReference type="InterPro" id="IPR022310">
    <property type="entry name" value="NAD/GMP_synthase"/>
</dbReference>
<accession>X1SFN6</accession>
<dbReference type="SUPFAM" id="SSF52402">
    <property type="entry name" value="Adenine nucleotide alpha hydrolases-like"/>
    <property type="match status" value="1"/>
</dbReference>
<dbReference type="InterPro" id="IPR003694">
    <property type="entry name" value="NAD_synthase"/>
</dbReference>
<dbReference type="InterPro" id="IPR014729">
    <property type="entry name" value="Rossmann-like_a/b/a_fold"/>
</dbReference>
<reference evidence="7" key="1">
    <citation type="journal article" date="2014" name="Front. Microbiol.">
        <title>High frequency of phylogenetically diverse reductive dehalogenase-homologous genes in deep subseafloor sedimentary metagenomes.</title>
        <authorList>
            <person name="Kawai M."/>
            <person name="Futagami T."/>
            <person name="Toyoda A."/>
            <person name="Takaki Y."/>
            <person name="Nishi S."/>
            <person name="Hori S."/>
            <person name="Arai W."/>
            <person name="Tsubouchi T."/>
            <person name="Morono Y."/>
            <person name="Uchiyama I."/>
            <person name="Ito T."/>
            <person name="Fujiyama A."/>
            <person name="Inagaki F."/>
            <person name="Takami H."/>
        </authorList>
    </citation>
    <scope>NUCLEOTIDE SEQUENCE</scope>
    <source>
        <strain evidence="7">Expedition CK06-06</strain>
    </source>
</reference>
<protein>
    <recommendedName>
        <fullName evidence="6">NAD/GMP synthase domain-containing protein</fullName>
    </recommendedName>
</protein>
<evidence type="ECO:0000256" key="5">
    <source>
        <dbReference type="ARBA" id="ARBA00023027"/>
    </source>
</evidence>
<evidence type="ECO:0000259" key="6">
    <source>
        <dbReference type="Pfam" id="PF02540"/>
    </source>
</evidence>
<evidence type="ECO:0000256" key="3">
    <source>
        <dbReference type="ARBA" id="ARBA00022741"/>
    </source>
</evidence>
<gene>
    <name evidence="7" type="ORF">S12H4_38390</name>
</gene>
<keyword evidence="3" id="KW-0547">Nucleotide-binding</keyword>
<dbReference type="CDD" id="cd00553">
    <property type="entry name" value="NAD_synthase"/>
    <property type="match status" value="1"/>
</dbReference>
<feature type="domain" description="NAD/GMP synthase" evidence="6">
    <location>
        <begin position="2"/>
        <end position="134"/>
    </location>
</feature>
<keyword evidence="5" id="KW-0520">NAD</keyword>
<organism evidence="7">
    <name type="scientific">marine sediment metagenome</name>
    <dbReference type="NCBI Taxonomy" id="412755"/>
    <lineage>
        <taxon>unclassified sequences</taxon>
        <taxon>metagenomes</taxon>
        <taxon>ecological metagenomes</taxon>
    </lineage>
</organism>
<dbReference type="GO" id="GO:0004359">
    <property type="term" value="F:glutaminase activity"/>
    <property type="evidence" value="ECO:0007669"/>
    <property type="project" value="InterPro"/>
</dbReference>
<dbReference type="PANTHER" id="PTHR23090:SF9">
    <property type="entry name" value="GLUTAMINE-DEPENDENT NAD(+) SYNTHETASE"/>
    <property type="match status" value="1"/>
</dbReference>
<dbReference type="Pfam" id="PF02540">
    <property type="entry name" value="NAD_synthase"/>
    <property type="match status" value="1"/>
</dbReference>
<comment type="pathway">
    <text evidence="1">Cofactor biosynthesis; NAD(+) biosynthesis.</text>
</comment>
<name>X1SFN6_9ZZZZ</name>
<dbReference type="AlphaFoldDB" id="X1SFN6"/>
<proteinExistence type="predicted"/>
<dbReference type="PANTHER" id="PTHR23090">
    <property type="entry name" value="NH 3 /GLUTAMINE-DEPENDENT NAD + SYNTHETASE"/>
    <property type="match status" value="1"/>
</dbReference>
<evidence type="ECO:0000313" key="7">
    <source>
        <dbReference type="EMBL" id="GAI91832.1"/>
    </source>
</evidence>